<evidence type="ECO:0000313" key="3">
    <source>
        <dbReference type="EMBL" id="PWN05510.1"/>
    </source>
</evidence>
<accession>A0A316TM85</accession>
<evidence type="ECO:0000256" key="1">
    <source>
        <dbReference type="SAM" id="Coils"/>
    </source>
</evidence>
<name>A0A316TM85_9BACT</name>
<sequence length="426" mass="48745">MVKKYSTDKALAAVFAVCSFLLIPAISGAQYSSDYSRFSISLQGGVTLGYPEDVNRVFGSNYNLFTQPSNNFGADIQYAISPLWTTGFGYRFNSVEGLEDGGFNTRIHSVVFKNILNFNRIFRRNRASEWLNPYLILGLEHDFFQYRLDDTRISGNESALLGGLGLSARLHHRFELFSQYEVKLSNNKLDNMNQGFPFDQVGMVTAGIRIKLGSRDSKPLRLAPPVKFLTDAEYEHFLMQSEQFFAANEEIEAQRRKLEALEASFAENDQSFEQRLNEQQAFALYLEERINGLDQRVTQLENRPSEDAIALERGLRNQVPAGHYVQVFASRSEQSAFRVKEQFHDLIREAVENPDESVFVIRRGNYHEVLIGTFYRFEDAAVVHRIAVNRFDDAFVITFPRPLHLKDAYEGTEIVWDTQSISSLSR</sequence>
<keyword evidence="1" id="KW-0175">Coiled coil</keyword>
<protein>
    <recommendedName>
        <fullName evidence="2">SPOR domain-containing protein</fullName>
    </recommendedName>
</protein>
<dbReference type="EMBL" id="QGGB01000009">
    <property type="protein sequence ID" value="PWN05510.1"/>
    <property type="molecule type" value="Genomic_DNA"/>
</dbReference>
<keyword evidence="4" id="KW-1185">Reference proteome</keyword>
<gene>
    <name evidence="3" type="ORF">DDZ15_12950</name>
</gene>
<feature type="domain" description="SPOR" evidence="2">
    <location>
        <begin position="321"/>
        <end position="397"/>
    </location>
</feature>
<comment type="caution">
    <text evidence="3">The sequence shown here is derived from an EMBL/GenBank/DDBJ whole genome shotgun (WGS) entry which is preliminary data.</text>
</comment>
<proteinExistence type="predicted"/>
<dbReference type="OrthoDB" id="1523843at2"/>
<dbReference type="RefSeq" id="WP_109647539.1">
    <property type="nucleotide sequence ID" value="NZ_QGGB01000009.1"/>
</dbReference>
<dbReference type="InterPro" id="IPR007730">
    <property type="entry name" value="SPOR-like_dom"/>
</dbReference>
<dbReference type="Proteomes" id="UP000245533">
    <property type="component" value="Unassembled WGS sequence"/>
</dbReference>
<organism evidence="3 4">
    <name type="scientific">Rhodohalobacter mucosus</name>
    <dbReference type="NCBI Taxonomy" id="2079485"/>
    <lineage>
        <taxon>Bacteria</taxon>
        <taxon>Pseudomonadati</taxon>
        <taxon>Balneolota</taxon>
        <taxon>Balneolia</taxon>
        <taxon>Balneolales</taxon>
        <taxon>Balneolaceae</taxon>
        <taxon>Rhodohalobacter</taxon>
    </lineage>
</organism>
<evidence type="ECO:0000313" key="4">
    <source>
        <dbReference type="Proteomes" id="UP000245533"/>
    </source>
</evidence>
<dbReference type="Pfam" id="PF05036">
    <property type="entry name" value="SPOR"/>
    <property type="match status" value="1"/>
</dbReference>
<reference evidence="3 4" key="1">
    <citation type="submission" date="2018-05" db="EMBL/GenBank/DDBJ databases">
        <title>Rhodohalobacter halophilus gen. nov., sp. nov., a moderately halophilic member of the family Balneolaceae.</title>
        <authorList>
            <person name="Liu Z.-W."/>
        </authorList>
    </citation>
    <scope>NUCLEOTIDE SEQUENCE [LARGE SCALE GENOMIC DNA]</scope>
    <source>
        <strain evidence="3 4">8A47</strain>
    </source>
</reference>
<dbReference type="GO" id="GO:0042834">
    <property type="term" value="F:peptidoglycan binding"/>
    <property type="evidence" value="ECO:0007669"/>
    <property type="project" value="InterPro"/>
</dbReference>
<evidence type="ECO:0000259" key="2">
    <source>
        <dbReference type="Pfam" id="PF05036"/>
    </source>
</evidence>
<dbReference type="AlphaFoldDB" id="A0A316TM85"/>
<feature type="coiled-coil region" evidence="1">
    <location>
        <begin position="244"/>
        <end position="303"/>
    </location>
</feature>